<evidence type="ECO:0000313" key="1">
    <source>
        <dbReference type="EMBL" id="SVE38763.1"/>
    </source>
</evidence>
<reference evidence="1" key="1">
    <citation type="submission" date="2018-05" db="EMBL/GenBank/DDBJ databases">
        <authorList>
            <person name="Lanie J.A."/>
            <person name="Ng W.-L."/>
            <person name="Kazmierczak K.M."/>
            <person name="Andrzejewski T.M."/>
            <person name="Davidsen T.M."/>
            <person name="Wayne K.J."/>
            <person name="Tettelin H."/>
            <person name="Glass J.I."/>
            <person name="Rusch D."/>
            <person name="Podicherti R."/>
            <person name="Tsui H.-C.T."/>
            <person name="Winkler M.E."/>
        </authorList>
    </citation>
    <scope>NUCLEOTIDE SEQUENCE</scope>
</reference>
<proteinExistence type="predicted"/>
<organism evidence="1">
    <name type="scientific">marine metagenome</name>
    <dbReference type="NCBI Taxonomy" id="408172"/>
    <lineage>
        <taxon>unclassified sequences</taxon>
        <taxon>metagenomes</taxon>
        <taxon>ecological metagenomes</taxon>
    </lineage>
</organism>
<name>A0A383D3D3_9ZZZZ</name>
<dbReference type="EMBL" id="UINC01213818">
    <property type="protein sequence ID" value="SVE38763.1"/>
    <property type="molecule type" value="Genomic_DNA"/>
</dbReference>
<gene>
    <name evidence="1" type="ORF">METZ01_LOCUS491617</name>
</gene>
<dbReference type="AlphaFoldDB" id="A0A383D3D3"/>
<protein>
    <submittedName>
        <fullName evidence="1">Uncharacterized protein</fullName>
    </submittedName>
</protein>
<feature type="non-terminal residue" evidence="1">
    <location>
        <position position="237"/>
    </location>
</feature>
<feature type="non-terminal residue" evidence="1">
    <location>
        <position position="1"/>
    </location>
</feature>
<sequence length="237" mass="26184">NNGSINSTIMKNNYSFITASIILFSFLSDFHISQAQTSSAYSHLDINNINARFNANGSDFWNSALGTPGFEVPKGSGKHTMFVSSLWLGGLKNDTLHLAAVRYNSNGAEYYPGPIMDSSNYSSAEDLLWDKLWKITKTEVETHKSTWDQPGYTAPADFISWPAHGDVAKGQAADLAPYHDHNSDGNYDPYDGDYPLIKGDMTIYFLRNDDRGPHMGSEGNKMGIEIHGMAYAFDCPS</sequence>
<accession>A0A383D3D3</accession>